<evidence type="ECO:0000313" key="7">
    <source>
        <dbReference type="Proteomes" id="UP000541470"/>
    </source>
</evidence>
<dbReference type="GO" id="GO:0009251">
    <property type="term" value="P:glucan catabolic process"/>
    <property type="evidence" value="ECO:0007669"/>
    <property type="project" value="TreeGrafter"/>
</dbReference>
<dbReference type="EMBL" id="JABBGK010000001">
    <property type="protein sequence ID" value="NML72822.1"/>
    <property type="molecule type" value="Genomic_DNA"/>
</dbReference>
<feature type="domain" description="Glycoside hydrolase family 5" evidence="5">
    <location>
        <begin position="62"/>
        <end position="310"/>
    </location>
</feature>
<accession>A0A7Y0FTY0</accession>
<keyword evidence="7" id="KW-1185">Reference proteome</keyword>
<evidence type="ECO:0000256" key="2">
    <source>
        <dbReference type="ARBA" id="ARBA00023295"/>
    </source>
</evidence>
<keyword evidence="2 3" id="KW-0326">Glycosidase</keyword>
<proteinExistence type="inferred from homology"/>
<sequence length="358" mass="37920">MNRTLKPSLQSAGAIAVMLGLGFGAAAQAGSGDLCFRGVNLSGAEYGDANGQEGVNFTYPSERTRGYFAAKGFDTVRLPFRWERLQPSLGQPFDAIELERLKASVASFRGLGQTVILDPHNFGYYGDLKVGSTDLPPRLFADFWIRLAAEFANEEGIVFGLMNEPHDIAPRDWLEAANLAIAGIRAVKAGNLVLVPGTYWSGVASWQSDLGQGANSEVMLGVKDPGGNFAFEVHQYMDADFSGTHEACVNADKAVAAIGDLSAWLRKHGKKAFLGEFGGSSEAACLAGIEKMADQVGADSDVWLGWTYWAGGDWWPPTEGNNIQPTAKGDRKQLSALKPALSAKGSGAGACAVIPGPG</sequence>
<dbReference type="PANTHER" id="PTHR34142">
    <property type="entry name" value="ENDO-BETA-1,4-GLUCANASE A"/>
    <property type="match status" value="1"/>
</dbReference>
<dbReference type="RefSeq" id="WP_169586626.1">
    <property type="nucleotide sequence ID" value="NZ_JABBGK010000001.1"/>
</dbReference>
<evidence type="ECO:0000256" key="3">
    <source>
        <dbReference type="RuleBase" id="RU361153"/>
    </source>
</evidence>
<keyword evidence="1 3" id="KW-0378">Hydrolase</keyword>
<evidence type="ECO:0000313" key="6">
    <source>
        <dbReference type="EMBL" id="NML72822.1"/>
    </source>
</evidence>
<dbReference type="PANTHER" id="PTHR34142:SF1">
    <property type="entry name" value="GLYCOSIDE HYDROLASE FAMILY 5 DOMAIN-CONTAINING PROTEIN"/>
    <property type="match status" value="1"/>
</dbReference>
<feature type="signal peptide" evidence="4">
    <location>
        <begin position="1"/>
        <end position="29"/>
    </location>
</feature>
<keyword evidence="4" id="KW-0732">Signal</keyword>
<dbReference type="AlphaFoldDB" id="A0A7Y0FTY0"/>
<evidence type="ECO:0000259" key="5">
    <source>
        <dbReference type="Pfam" id="PF00150"/>
    </source>
</evidence>
<gene>
    <name evidence="6" type="ORF">HHL25_01655</name>
</gene>
<name>A0A7Y0FTY0_9HYPH</name>
<feature type="chain" id="PRO_5030870758" evidence="4">
    <location>
        <begin position="30"/>
        <end position="358"/>
    </location>
</feature>
<dbReference type="PROSITE" id="PS00659">
    <property type="entry name" value="GLYCOSYL_HYDROL_F5"/>
    <property type="match status" value="1"/>
</dbReference>
<evidence type="ECO:0000256" key="1">
    <source>
        <dbReference type="ARBA" id="ARBA00022801"/>
    </source>
</evidence>
<dbReference type="GO" id="GO:0004553">
    <property type="term" value="F:hydrolase activity, hydrolyzing O-glycosyl compounds"/>
    <property type="evidence" value="ECO:0007669"/>
    <property type="project" value="InterPro"/>
</dbReference>
<organism evidence="6 7">
    <name type="scientific">Rhizobium terricola</name>
    <dbReference type="NCBI Taxonomy" id="2728849"/>
    <lineage>
        <taxon>Bacteria</taxon>
        <taxon>Pseudomonadati</taxon>
        <taxon>Pseudomonadota</taxon>
        <taxon>Alphaproteobacteria</taxon>
        <taxon>Hyphomicrobiales</taxon>
        <taxon>Rhizobiaceae</taxon>
        <taxon>Rhizobium/Agrobacterium group</taxon>
        <taxon>Rhizobium</taxon>
    </lineage>
</organism>
<comment type="caution">
    <text evidence="6">The sequence shown here is derived from an EMBL/GenBank/DDBJ whole genome shotgun (WGS) entry which is preliminary data.</text>
</comment>
<dbReference type="InterPro" id="IPR018087">
    <property type="entry name" value="Glyco_hydro_5_CS"/>
</dbReference>
<dbReference type="SUPFAM" id="SSF51445">
    <property type="entry name" value="(Trans)glycosidases"/>
    <property type="match status" value="1"/>
</dbReference>
<dbReference type="InterPro" id="IPR017853">
    <property type="entry name" value="GH"/>
</dbReference>
<dbReference type="InterPro" id="IPR001547">
    <property type="entry name" value="Glyco_hydro_5"/>
</dbReference>
<dbReference type="Gene3D" id="3.20.20.80">
    <property type="entry name" value="Glycosidases"/>
    <property type="match status" value="1"/>
</dbReference>
<comment type="similarity">
    <text evidence="3">Belongs to the glycosyl hydrolase 5 (cellulase A) family.</text>
</comment>
<evidence type="ECO:0000256" key="4">
    <source>
        <dbReference type="SAM" id="SignalP"/>
    </source>
</evidence>
<dbReference type="Pfam" id="PF00150">
    <property type="entry name" value="Cellulase"/>
    <property type="match status" value="1"/>
</dbReference>
<reference evidence="6 7" key="1">
    <citation type="submission" date="2020-04" db="EMBL/GenBank/DDBJ databases">
        <title>Rhizobium sp. S-51 isolated from soil.</title>
        <authorList>
            <person name="Dahal R.H."/>
        </authorList>
    </citation>
    <scope>NUCLEOTIDE SEQUENCE [LARGE SCALE GENOMIC DNA]</scope>
    <source>
        <strain evidence="6 7">S-51</strain>
    </source>
</reference>
<dbReference type="Proteomes" id="UP000541470">
    <property type="component" value="Unassembled WGS sequence"/>
</dbReference>
<protein>
    <submittedName>
        <fullName evidence="6">Glycoside hydrolase family 5 protein</fullName>
    </submittedName>
</protein>